<dbReference type="AlphaFoldDB" id="A0AAW1I444"/>
<dbReference type="InterPro" id="IPR022742">
    <property type="entry name" value="Hydrolase_4"/>
</dbReference>
<feature type="domain" description="Serine aminopeptidase S33" evidence="1">
    <location>
        <begin position="55"/>
        <end position="306"/>
    </location>
</feature>
<reference evidence="2" key="1">
    <citation type="submission" date="2024-03" db="EMBL/GenBank/DDBJ databases">
        <title>WGS assembly of Saponaria officinalis var. Norfolk2.</title>
        <authorList>
            <person name="Jenkins J."/>
            <person name="Shu S."/>
            <person name="Grimwood J."/>
            <person name="Barry K."/>
            <person name="Goodstein D."/>
            <person name="Schmutz J."/>
            <person name="Leebens-Mack J."/>
            <person name="Osbourn A."/>
        </authorList>
    </citation>
    <scope>NUCLEOTIDE SEQUENCE [LARGE SCALE GENOMIC DNA]</scope>
    <source>
        <strain evidence="2">JIC</strain>
    </source>
</reference>
<dbReference type="InterPro" id="IPR051044">
    <property type="entry name" value="MAG_DAG_Lipase"/>
</dbReference>
<protein>
    <recommendedName>
        <fullName evidence="1">Serine aminopeptidase S33 domain-containing protein</fullName>
    </recommendedName>
</protein>
<proteinExistence type="predicted"/>
<dbReference type="FunFam" id="3.40.50.1820:FF:000132">
    <property type="entry name" value="caffeoylshikimate esterase"/>
    <property type="match status" value="1"/>
</dbReference>
<gene>
    <name evidence="2" type="ORF">RND81_10G186100</name>
</gene>
<dbReference type="Pfam" id="PF12146">
    <property type="entry name" value="Hydrolase_4"/>
    <property type="match status" value="1"/>
</dbReference>
<dbReference type="Proteomes" id="UP001443914">
    <property type="component" value="Unassembled WGS sequence"/>
</dbReference>
<name>A0AAW1I444_SAPOF</name>
<dbReference type="EMBL" id="JBDFQZ010000010">
    <property type="protein sequence ID" value="KAK9684097.1"/>
    <property type="molecule type" value="Genomic_DNA"/>
</dbReference>
<organism evidence="2 3">
    <name type="scientific">Saponaria officinalis</name>
    <name type="common">Common soapwort</name>
    <name type="synonym">Lychnis saponaria</name>
    <dbReference type="NCBI Taxonomy" id="3572"/>
    <lineage>
        <taxon>Eukaryota</taxon>
        <taxon>Viridiplantae</taxon>
        <taxon>Streptophyta</taxon>
        <taxon>Embryophyta</taxon>
        <taxon>Tracheophyta</taxon>
        <taxon>Spermatophyta</taxon>
        <taxon>Magnoliopsida</taxon>
        <taxon>eudicotyledons</taxon>
        <taxon>Gunneridae</taxon>
        <taxon>Pentapetalae</taxon>
        <taxon>Caryophyllales</taxon>
        <taxon>Caryophyllaceae</taxon>
        <taxon>Caryophylleae</taxon>
        <taxon>Saponaria</taxon>
    </lineage>
</organism>
<dbReference type="InterPro" id="IPR029058">
    <property type="entry name" value="AB_hydrolase_fold"/>
</dbReference>
<dbReference type="PANTHER" id="PTHR11614">
    <property type="entry name" value="PHOSPHOLIPASE-RELATED"/>
    <property type="match status" value="1"/>
</dbReference>
<accession>A0AAW1I444</accession>
<dbReference type="SUPFAM" id="SSF53474">
    <property type="entry name" value="alpha/beta-Hydrolases"/>
    <property type="match status" value="1"/>
</dbReference>
<evidence type="ECO:0000259" key="1">
    <source>
        <dbReference type="Pfam" id="PF12146"/>
    </source>
</evidence>
<sequence>MKHPISEANEKSPFGDLPPSEFYTRHSVTHSSAYTTNSRGLNLFTQWWTPLPPQPPLGVICVVHGYTGESSWSVQLTAVHFARAGFIVCAIDHQGHGYSDALHGLVAHIPDIEPVVDDCVEFFDGFREKHAPGLPAYLYAESLGGAIAMLITLRRRVGEGRGGGYEGLVLNGAMCGISPKFKPPWPLEYLLGIAATVLPTWRVVPTRGSIPDVSFKVEWKRKLAISSPKRYMGKPRAATAYELMRICREVQSRFEEIQVPLLIVHGGDDVVCDPACVEELYRRASSQDKTLKIYPGMWHQLVGEPDDSVELVFGDVLDWLKTQALRATPNSAA</sequence>
<evidence type="ECO:0000313" key="2">
    <source>
        <dbReference type="EMBL" id="KAK9684097.1"/>
    </source>
</evidence>
<evidence type="ECO:0000313" key="3">
    <source>
        <dbReference type="Proteomes" id="UP001443914"/>
    </source>
</evidence>
<dbReference type="Gene3D" id="3.40.50.1820">
    <property type="entry name" value="alpha/beta hydrolase"/>
    <property type="match status" value="1"/>
</dbReference>
<keyword evidence="3" id="KW-1185">Reference proteome</keyword>
<comment type="caution">
    <text evidence="2">The sequence shown here is derived from an EMBL/GenBank/DDBJ whole genome shotgun (WGS) entry which is preliminary data.</text>
</comment>